<evidence type="ECO:0000259" key="2">
    <source>
        <dbReference type="SMART" id="SM00960"/>
    </source>
</evidence>
<keyword evidence="4" id="KW-1185">Reference proteome</keyword>
<dbReference type="Gene3D" id="3.30.450.30">
    <property type="entry name" value="Dynein light chain 2a, cytoplasmic"/>
    <property type="match status" value="1"/>
</dbReference>
<organism evidence="3 4">
    <name type="scientific">Streptomyces sodiiphilus</name>
    <dbReference type="NCBI Taxonomy" id="226217"/>
    <lineage>
        <taxon>Bacteria</taxon>
        <taxon>Bacillati</taxon>
        <taxon>Actinomycetota</taxon>
        <taxon>Actinomycetes</taxon>
        <taxon>Kitasatosporales</taxon>
        <taxon>Streptomycetaceae</taxon>
        <taxon>Streptomyces</taxon>
    </lineage>
</organism>
<evidence type="ECO:0000313" key="4">
    <source>
        <dbReference type="Proteomes" id="UP001501303"/>
    </source>
</evidence>
<protein>
    <recommendedName>
        <fullName evidence="2">Roadblock/LAMTOR2 domain-containing protein</fullName>
    </recommendedName>
</protein>
<dbReference type="Proteomes" id="UP001501303">
    <property type="component" value="Unassembled WGS sequence"/>
</dbReference>
<dbReference type="InterPro" id="IPR053141">
    <property type="entry name" value="Mycobact_SerProt_Inhib_Rv3364c"/>
</dbReference>
<dbReference type="PANTHER" id="PTHR36222:SF1">
    <property type="entry name" value="SERINE PROTEASE INHIBITOR RV3364C"/>
    <property type="match status" value="1"/>
</dbReference>
<dbReference type="SUPFAM" id="SSF103196">
    <property type="entry name" value="Roadblock/LC7 domain"/>
    <property type="match status" value="1"/>
</dbReference>
<proteinExistence type="predicted"/>
<feature type="compositionally biased region" description="Gly residues" evidence="1">
    <location>
        <begin position="187"/>
        <end position="198"/>
    </location>
</feature>
<dbReference type="SMART" id="SM00960">
    <property type="entry name" value="Robl_LC7"/>
    <property type="match status" value="1"/>
</dbReference>
<evidence type="ECO:0000313" key="3">
    <source>
        <dbReference type="EMBL" id="GAA1900917.1"/>
    </source>
</evidence>
<name>A0ABN2NTB5_9ACTN</name>
<comment type="caution">
    <text evidence="3">The sequence shown here is derived from an EMBL/GenBank/DDBJ whole genome shotgun (WGS) entry which is preliminary data.</text>
</comment>
<dbReference type="InterPro" id="IPR004942">
    <property type="entry name" value="Roadblock/LAMTOR2_dom"/>
</dbReference>
<sequence>MNGPDIAVESSVPGSGEAGPGGEGAGDLRWMLDRLVEEVPGLLAIAVVSSDGLPLLSQEAPAAPAPGPDERAGRAGPRGAAAGLATVVSGLAGLTAGAAELMDGGGVRQTLVAMDTGSLLVMTISAGSLLGAHTSPDADLSVVAYQLALFTGRARHLLTPGLRAELHGAAASRAAARAGSAKDGTRGADGTGTGGGPAAPGPLPRRRPRAFLRDQGPGAAA</sequence>
<evidence type="ECO:0000256" key="1">
    <source>
        <dbReference type="SAM" id="MobiDB-lite"/>
    </source>
</evidence>
<reference evidence="3 4" key="1">
    <citation type="journal article" date="2019" name="Int. J. Syst. Evol. Microbiol.">
        <title>The Global Catalogue of Microorganisms (GCM) 10K type strain sequencing project: providing services to taxonomists for standard genome sequencing and annotation.</title>
        <authorList>
            <consortium name="The Broad Institute Genomics Platform"/>
            <consortium name="The Broad Institute Genome Sequencing Center for Infectious Disease"/>
            <person name="Wu L."/>
            <person name="Ma J."/>
        </authorList>
    </citation>
    <scope>NUCLEOTIDE SEQUENCE [LARGE SCALE GENOMIC DNA]</scope>
    <source>
        <strain evidence="3 4">JCM 13581</strain>
    </source>
</reference>
<feature type="region of interest" description="Disordered" evidence="1">
    <location>
        <begin position="175"/>
        <end position="221"/>
    </location>
</feature>
<gene>
    <name evidence="3" type="ORF">GCM10009716_08520</name>
</gene>
<feature type="compositionally biased region" description="Gly residues" evidence="1">
    <location>
        <begin position="16"/>
        <end position="25"/>
    </location>
</feature>
<dbReference type="EMBL" id="BAAAMJ010000008">
    <property type="protein sequence ID" value="GAA1900917.1"/>
    <property type="molecule type" value="Genomic_DNA"/>
</dbReference>
<accession>A0ABN2NTB5</accession>
<dbReference type="Pfam" id="PF03259">
    <property type="entry name" value="Robl_LC7"/>
    <property type="match status" value="1"/>
</dbReference>
<feature type="region of interest" description="Disordered" evidence="1">
    <location>
        <begin position="1"/>
        <end position="25"/>
    </location>
</feature>
<dbReference type="PANTHER" id="PTHR36222">
    <property type="entry name" value="SERINE PROTEASE INHIBITOR RV3364C"/>
    <property type="match status" value="1"/>
</dbReference>
<feature type="region of interest" description="Disordered" evidence="1">
    <location>
        <begin position="58"/>
        <end position="77"/>
    </location>
</feature>
<feature type="domain" description="Roadblock/LAMTOR2" evidence="2">
    <location>
        <begin position="29"/>
        <end position="134"/>
    </location>
</feature>